<feature type="compositionally biased region" description="Polar residues" evidence="1">
    <location>
        <begin position="214"/>
        <end position="229"/>
    </location>
</feature>
<proteinExistence type="predicted"/>
<feature type="compositionally biased region" description="Polar residues" evidence="1">
    <location>
        <begin position="320"/>
        <end position="335"/>
    </location>
</feature>
<keyword evidence="3" id="KW-1185">Reference proteome</keyword>
<dbReference type="EMBL" id="CCKQ01013733">
    <property type="protein sequence ID" value="CDW85434.1"/>
    <property type="molecule type" value="Genomic_DNA"/>
</dbReference>
<name>A0A078ATA7_STYLE</name>
<dbReference type="AlphaFoldDB" id="A0A078ATA7"/>
<evidence type="ECO:0000256" key="1">
    <source>
        <dbReference type="SAM" id="MobiDB-lite"/>
    </source>
</evidence>
<feature type="region of interest" description="Disordered" evidence="1">
    <location>
        <begin position="18"/>
        <end position="88"/>
    </location>
</feature>
<dbReference type="Proteomes" id="UP000039865">
    <property type="component" value="Unassembled WGS sequence"/>
</dbReference>
<evidence type="ECO:0000313" key="3">
    <source>
        <dbReference type="Proteomes" id="UP000039865"/>
    </source>
</evidence>
<reference evidence="2 3" key="1">
    <citation type="submission" date="2014-06" db="EMBL/GenBank/DDBJ databases">
        <authorList>
            <person name="Swart Estienne"/>
        </authorList>
    </citation>
    <scope>NUCLEOTIDE SEQUENCE [LARGE SCALE GENOMIC DNA]</scope>
    <source>
        <strain evidence="2 3">130c</strain>
    </source>
</reference>
<feature type="compositionally biased region" description="Polar residues" evidence="1">
    <location>
        <begin position="35"/>
        <end position="88"/>
    </location>
</feature>
<feature type="compositionally biased region" description="Basic and acidic residues" evidence="1">
    <location>
        <begin position="302"/>
        <end position="319"/>
    </location>
</feature>
<dbReference type="InParanoid" id="A0A078ATA7"/>
<feature type="compositionally biased region" description="Basic and acidic residues" evidence="1">
    <location>
        <begin position="176"/>
        <end position="207"/>
    </location>
</feature>
<sequence length="899" mass="104276">MMKLYNNQLQNNFTESTCSGSGSLLSSNHGPVKPLNSSYLKNQNSLGSAASGGVKNQSTLPQRSSSSSLKQDNNKNQTLKKNSSQVSLTNNNQSHQAQNNLGIENYFNAKSQMQQSYDLVKEIPSMRSFACSVNEDSSKEIEKHMRGKLKIDQAMNRDRIFMPQDSKGLVMLYGGGKEERRRQNSKDSFERSLEGEDTWNENRDNSNHFKRRSFSMQTNKLNQSKNQRQVSKDKSKQLSTSIFGGMGQDRQKVYEISSYKRDAALLLANRMHKKLRGYFAILTDFAAFQEFNINEAFEDFKNKQDQKSRQSLEMRKESQKLTQSQGVYSHNQSKSRQWAKMTHGDNFLKDINDNIFLSQDKMSSTYQGGVTSNVKIKIQNNSKDHTPVNIFQTYLKQNNNVVSPIPMEAQQHDFYDLDTVDDLFDFKNQISSRQGRDNIPQVEIIGNIKNSFKNKVENLKSDFNNLLNHKNQKESLMSQDGNQLIMSQRNYQENKENDFNLSNNNKDLQNSQCLTSRKPTTFRKDQIQITQRGGNGSILKPSILNQRKNLKILQQSREDNTNSRMLTDNQRQSAQRIAGFLIHSDLKKSFQQIKDATNMNQMQELSKIHEKLWGLIQYKELKHKFMMFFNWKQHTQNQEMQESLHISHISGPQNNQNTKLFNKDSALFNTQLFDEDQQRQISSRTSNHNNGNKQQQKMLIAQKILGAIMIKRSYMIKTALKTWKQQSEQKQIIDEEASYKQDLLRQVISQMIQCKMIKGFRTWKDAAIIIKEQEKYNKVKGSQQIMNRMKTYIFKSLFKSFLKWKTMKSDTNEQKGKQIPDQLKLKLSSLIKKKHITGLRQSFNALSSKQTTLHQSQHPQQDLDYKTEMTSFQKKVSQTQMNINRQGSKGSISANLRYL</sequence>
<evidence type="ECO:0000313" key="2">
    <source>
        <dbReference type="EMBL" id="CDW85434.1"/>
    </source>
</evidence>
<gene>
    <name evidence="2" type="primary">Contig18050.g19185</name>
    <name evidence="2" type="ORF">STYLEM_14510</name>
</gene>
<protein>
    <submittedName>
        <fullName evidence="2">Uncharacterized protein</fullName>
    </submittedName>
</protein>
<feature type="region of interest" description="Disordered" evidence="1">
    <location>
        <begin position="302"/>
        <end position="335"/>
    </location>
</feature>
<feature type="region of interest" description="Disordered" evidence="1">
    <location>
        <begin position="174"/>
        <end position="242"/>
    </location>
</feature>
<organism evidence="2 3">
    <name type="scientific">Stylonychia lemnae</name>
    <name type="common">Ciliate</name>
    <dbReference type="NCBI Taxonomy" id="5949"/>
    <lineage>
        <taxon>Eukaryota</taxon>
        <taxon>Sar</taxon>
        <taxon>Alveolata</taxon>
        <taxon>Ciliophora</taxon>
        <taxon>Intramacronucleata</taxon>
        <taxon>Spirotrichea</taxon>
        <taxon>Stichotrichia</taxon>
        <taxon>Sporadotrichida</taxon>
        <taxon>Oxytrichidae</taxon>
        <taxon>Stylonychinae</taxon>
        <taxon>Stylonychia</taxon>
    </lineage>
</organism>
<accession>A0A078ATA7</accession>